<evidence type="ECO:0000313" key="8">
    <source>
        <dbReference type="Proteomes" id="UP000008808"/>
    </source>
</evidence>
<dbReference type="AlphaFoldDB" id="Q2NDV2"/>
<evidence type="ECO:0000313" key="7">
    <source>
        <dbReference type="EMBL" id="ABC62139.1"/>
    </source>
</evidence>
<dbReference type="PANTHER" id="PTHR11851">
    <property type="entry name" value="METALLOPROTEASE"/>
    <property type="match status" value="1"/>
</dbReference>
<organism evidence="7 8">
    <name type="scientific">Erythrobacter litoralis (strain HTCC2594)</name>
    <dbReference type="NCBI Taxonomy" id="314225"/>
    <lineage>
        <taxon>Bacteria</taxon>
        <taxon>Pseudomonadati</taxon>
        <taxon>Pseudomonadota</taxon>
        <taxon>Alphaproteobacteria</taxon>
        <taxon>Sphingomonadales</taxon>
        <taxon>Erythrobacteraceae</taxon>
        <taxon>Erythrobacter/Porphyrobacter group</taxon>
        <taxon>Erythrobacter</taxon>
    </lineage>
</organism>
<dbReference type="Pfam" id="PF05193">
    <property type="entry name" value="Peptidase_M16_C"/>
    <property type="match status" value="2"/>
</dbReference>
<dbReference type="PANTHER" id="PTHR11851:SF49">
    <property type="entry name" value="MITOCHONDRIAL-PROCESSING PEPTIDASE SUBUNIT ALPHA"/>
    <property type="match status" value="1"/>
</dbReference>
<keyword evidence="2" id="KW-0645">Protease</keyword>
<proteinExistence type="inferred from homology"/>
<dbReference type="InterPro" id="IPR011765">
    <property type="entry name" value="Pept_M16_N"/>
</dbReference>
<feature type="chain" id="PRO_5004213225" evidence="4">
    <location>
        <begin position="24"/>
        <end position="948"/>
    </location>
</feature>
<reference evidence="8" key="1">
    <citation type="journal article" date="2009" name="J. Bacteriol.">
        <title>Complete genome sequence of Erythrobacter litoralis HTCC2594.</title>
        <authorList>
            <person name="Oh H.M."/>
            <person name="Giovannoni S.J."/>
            <person name="Ferriera S."/>
            <person name="Johnson J."/>
            <person name="Cho J.C."/>
        </authorList>
    </citation>
    <scope>NUCLEOTIDE SEQUENCE [LARGE SCALE GENOMIC DNA]</scope>
    <source>
        <strain evidence="8">HTCC2594</strain>
    </source>
</reference>
<comment type="similarity">
    <text evidence="1">Belongs to the peptidase M16 family.</text>
</comment>
<dbReference type="OrthoDB" id="9811314at2"/>
<keyword evidence="4" id="KW-0732">Signal</keyword>
<feature type="domain" description="Peptidase M16 N-terminal" evidence="5">
    <location>
        <begin position="524"/>
        <end position="637"/>
    </location>
</feature>
<evidence type="ECO:0000256" key="1">
    <source>
        <dbReference type="ARBA" id="ARBA00007261"/>
    </source>
</evidence>
<protein>
    <submittedName>
        <fullName evidence="7">Peptidase, M16 family protein</fullName>
    </submittedName>
</protein>
<dbReference type="InterPro" id="IPR011249">
    <property type="entry name" value="Metalloenz_LuxS/M16"/>
</dbReference>
<dbReference type="STRING" id="314225.ELI_00235"/>
<dbReference type="eggNOG" id="COG0612">
    <property type="taxonomic scope" value="Bacteria"/>
</dbReference>
<keyword evidence="8" id="KW-1185">Reference proteome</keyword>
<dbReference type="Gene3D" id="3.30.830.10">
    <property type="entry name" value="Metalloenzyme, LuxS/M16 peptidase-like"/>
    <property type="match status" value="4"/>
</dbReference>
<accession>Q2NDV2</accession>
<dbReference type="GO" id="GO:0008237">
    <property type="term" value="F:metallopeptidase activity"/>
    <property type="evidence" value="ECO:0007669"/>
    <property type="project" value="UniProtKB-KW"/>
</dbReference>
<evidence type="ECO:0000256" key="2">
    <source>
        <dbReference type="ARBA" id="ARBA00023049"/>
    </source>
</evidence>
<keyword evidence="2" id="KW-0482">Metalloprotease</keyword>
<feature type="signal peptide" evidence="4">
    <location>
        <begin position="1"/>
        <end position="23"/>
    </location>
</feature>
<dbReference type="InterPro" id="IPR050361">
    <property type="entry name" value="MPP/UQCRC_Complex"/>
</dbReference>
<feature type="domain" description="Peptidase M16 C-terminal" evidence="6">
    <location>
        <begin position="667"/>
        <end position="842"/>
    </location>
</feature>
<gene>
    <name evidence="7" type="ordered locus">ELI_00235</name>
</gene>
<feature type="domain" description="Peptidase M16 N-terminal" evidence="5">
    <location>
        <begin position="52"/>
        <end position="197"/>
    </location>
</feature>
<evidence type="ECO:0000259" key="5">
    <source>
        <dbReference type="Pfam" id="PF00675"/>
    </source>
</evidence>
<sequence length="948" mass="100773">MKSSALAAGAALLALATAQPALADDHTADTPVLSAPEIEFTEWTLDNGLRVIALPDDSTRTVYTSVWYDVGSKHDPDGRSGFAHMFEHILSRKTQNMPYNLIYSLTADVGGTRNASTGYDRTNYYEIVPAEYLETMLWTHKERMALPVVDEQVFESERGVVKEEFRTRVASQPYGPLISLALPENAFDTLPQRRPIIGSIEDLDSAELGDALAFHEAYYGPDTATLIVAGNFAIEQLRALVDKYFADIPRRANPLPLDIAPSTVERTEPRSFAMTNPNVPLPVVGSLWKLPAANHPDIPALLLLDGILGTGASSRLQEKLVRSGIAVDKAQIMRPSEEGGYFATLAFVSPAGDTAVAKQAIDNTLADIRENGVSEAELSEARNEFFAARLNSRQTARGRASELGEALFTSGGDPRAADILLQAITQVTLDDIRRVAAEYLDPSARTDLSYAAGEANPEAWRNPVPMPEYVTLPPSGSTPLSVLDESRREPVPGPSAAPAVADPELVQRTLDNGIKLVAAQTGDVPIVTITAVMPGGAITDSRELAGVSSLAASLADQGTSRLDAAGLAAALESLGANLSVSPGDEGTLVSVNAPAATIDKAGALLVEVLRDASYPQDQFDIQKARLLDNVKSLRSNPSALPSVVSAPILFGDAPYGIGANEATIAAITPADLIAYREKWWRPDTMQLVISGGIPAERQVALAQDLFGGWTADGDAPELPGERAGEARPPRTIVVNLPDAGQATVLAAVRAPSRAADDYFDLSIANAILGGGSSGRLFEEIRTKRSLSYGAYSGQPSRVDEGYLTASSQTANETVGDVVEVMLGEFDRLSSEDFDPEFIEARRRYLVGSSERRLETSAGFNGAIAGLLQNGLDPAEALRYAANLGEVTPERARAAADAYISSEDATLIIAGDASIFLDDLKAIRPDVTVIEAADVDFADPLGEIAVAGE</sequence>
<dbReference type="EMBL" id="CP000157">
    <property type="protein sequence ID" value="ABC62139.1"/>
    <property type="molecule type" value="Genomic_DNA"/>
</dbReference>
<dbReference type="KEGG" id="eli:ELI_00235"/>
<evidence type="ECO:0000256" key="3">
    <source>
        <dbReference type="SAM" id="MobiDB-lite"/>
    </source>
</evidence>
<dbReference type="Pfam" id="PF00675">
    <property type="entry name" value="Peptidase_M16"/>
    <property type="match status" value="2"/>
</dbReference>
<dbReference type="GO" id="GO:0046872">
    <property type="term" value="F:metal ion binding"/>
    <property type="evidence" value="ECO:0007669"/>
    <property type="project" value="InterPro"/>
</dbReference>
<feature type="domain" description="Peptidase M16 C-terminal" evidence="6">
    <location>
        <begin position="209"/>
        <end position="384"/>
    </location>
</feature>
<dbReference type="SUPFAM" id="SSF63411">
    <property type="entry name" value="LuxS/MPP-like metallohydrolase"/>
    <property type="match status" value="4"/>
</dbReference>
<evidence type="ECO:0000256" key="4">
    <source>
        <dbReference type="SAM" id="SignalP"/>
    </source>
</evidence>
<dbReference type="RefSeq" id="WP_011413017.1">
    <property type="nucleotide sequence ID" value="NC_007722.1"/>
</dbReference>
<dbReference type="InterPro" id="IPR007863">
    <property type="entry name" value="Peptidase_M16_C"/>
</dbReference>
<name>Q2NDV2_ERYLH</name>
<dbReference type="Proteomes" id="UP000008808">
    <property type="component" value="Chromosome"/>
</dbReference>
<feature type="region of interest" description="Disordered" evidence="3">
    <location>
        <begin position="475"/>
        <end position="499"/>
    </location>
</feature>
<evidence type="ECO:0000259" key="6">
    <source>
        <dbReference type="Pfam" id="PF05193"/>
    </source>
</evidence>
<keyword evidence="2" id="KW-0378">Hydrolase</keyword>
<dbReference type="HOGENOM" id="CLU_007487_1_0_5"/>